<name>A0A0U2LWP8_9ENTE</name>
<dbReference type="Gene3D" id="3.40.309.10">
    <property type="entry name" value="Aldehyde Dehydrogenase, Chain A, domain 2"/>
    <property type="match status" value="1"/>
</dbReference>
<keyword evidence="3" id="KW-0520">NAD</keyword>
<feature type="domain" description="Aldehyde dehydrogenase" evidence="8">
    <location>
        <begin position="2"/>
        <end position="433"/>
    </location>
</feature>
<accession>A0A0U2LWP8</accession>
<protein>
    <recommendedName>
        <fullName evidence="4">Aldehyde dehydrogenase</fullName>
    </recommendedName>
</protein>
<evidence type="ECO:0000313" key="9">
    <source>
        <dbReference type="EMBL" id="ALS37477.1"/>
    </source>
</evidence>
<sequence>MNQSDLQAIMKKQRTFFNINQTKSISYRKEQLEQLLKNVKKHEEDFYWAFEKDLKKPKAEVYATELGLVLSAINDMLKNLDKWTKPVNKPRAVSSLLNKNTVFLEPFGTVYIIGPFNYPLQLTLVPLIGALAAGNCAIVKPSSKTPNVAAVIGAILGETFDEEYVKVLSPNSIDNASVLKERMDFIFFTGSTKVGKIVMEAAAKHLTPVVLELGGKSPAIVTEQADIEIAAERIIWSKLLNTGQTCIATDYVLVDEKVKSQLIKALKEKIIEFYGQSIQENLDYGRIVQGSAIDKFIQLIEENRHSLIYGGEYDQKTRFVAPSLFDIGLTRENSLMKEEIFGPLLPICTYGQLSEAIQFVKEGEKPLAVYLFSDDRTIQKQILHELSFGGGGINQTILHVANDDLPFGGVGASGMGNYHGKYSIETFSHKKSVVFGRKDSMAKLIYPPYDQKKFDWIKRLL</sequence>
<dbReference type="InterPro" id="IPR015590">
    <property type="entry name" value="Aldehyde_DH_dom"/>
</dbReference>
<feature type="active site" evidence="5">
    <location>
        <position position="246"/>
    </location>
</feature>
<dbReference type="InterPro" id="IPR016163">
    <property type="entry name" value="Ald_DH_C"/>
</dbReference>
<dbReference type="InterPro" id="IPR029510">
    <property type="entry name" value="Ald_DH_CS_GLU"/>
</dbReference>
<evidence type="ECO:0000313" key="10">
    <source>
        <dbReference type="Proteomes" id="UP000067523"/>
    </source>
</evidence>
<dbReference type="GO" id="GO:0005737">
    <property type="term" value="C:cytoplasm"/>
    <property type="evidence" value="ECO:0007669"/>
    <property type="project" value="TreeGrafter"/>
</dbReference>
<evidence type="ECO:0000256" key="7">
    <source>
        <dbReference type="RuleBase" id="RU003345"/>
    </source>
</evidence>
<feature type="active site" evidence="5 6">
    <location>
        <position position="212"/>
    </location>
</feature>
<evidence type="ECO:0000256" key="2">
    <source>
        <dbReference type="ARBA" id="ARBA00023002"/>
    </source>
</evidence>
<evidence type="ECO:0000256" key="1">
    <source>
        <dbReference type="ARBA" id="ARBA00009986"/>
    </source>
</evidence>
<dbReference type="SUPFAM" id="SSF53720">
    <property type="entry name" value="ALDH-like"/>
    <property type="match status" value="1"/>
</dbReference>
<dbReference type="PROSITE" id="PS00070">
    <property type="entry name" value="ALDEHYDE_DEHYDR_CYS"/>
    <property type="match status" value="1"/>
</dbReference>
<keyword evidence="10" id="KW-1185">Reference proteome</keyword>
<evidence type="ECO:0000256" key="6">
    <source>
        <dbReference type="PROSITE-ProRule" id="PRU10007"/>
    </source>
</evidence>
<dbReference type="PANTHER" id="PTHR43570">
    <property type="entry name" value="ALDEHYDE DEHYDROGENASE"/>
    <property type="match status" value="1"/>
</dbReference>
<dbReference type="PIRSF" id="PIRSF036492">
    <property type="entry name" value="ALDH"/>
    <property type="match status" value="1"/>
</dbReference>
<dbReference type="STRING" id="118060.ATZ35_10035"/>
<evidence type="ECO:0000256" key="3">
    <source>
        <dbReference type="ARBA" id="ARBA00023027"/>
    </source>
</evidence>
<comment type="similarity">
    <text evidence="1 4 7">Belongs to the aldehyde dehydrogenase family.</text>
</comment>
<dbReference type="FunFam" id="3.40.605.10:FF:000004">
    <property type="entry name" value="Aldehyde dehydrogenase"/>
    <property type="match status" value="1"/>
</dbReference>
<reference evidence="10" key="1">
    <citation type="submission" date="2015-12" db="EMBL/GenBank/DDBJ databases">
        <authorList>
            <person name="Lauer A."/>
            <person name="Humrighouse B."/>
            <person name="Loparev V."/>
            <person name="Shewmaker P.L."/>
            <person name="Whitney A.M."/>
            <person name="McLaughlin R.W."/>
        </authorList>
    </citation>
    <scope>NUCLEOTIDE SEQUENCE [LARGE SCALE GENOMIC DNA]</scope>
    <source>
        <strain evidence="10">LMG 26678</strain>
    </source>
</reference>
<dbReference type="Gene3D" id="3.40.605.10">
    <property type="entry name" value="Aldehyde Dehydrogenase, Chain A, domain 1"/>
    <property type="match status" value="1"/>
</dbReference>
<dbReference type="KEGG" id="erx:ATZ35_10035"/>
<gene>
    <name evidence="9" type="ORF">ATZ35_10035</name>
</gene>
<organism evidence="9 10">
    <name type="scientific">Enterococcus rotai</name>
    <dbReference type="NCBI Taxonomy" id="118060"/>
    <lineage>
        <taxon>Bacteria</taxon>
        <taxon>Bacillati</taxon>
        <taxon>Bacillota</taxon>
        <taxon>Bacilli</taxon>
        <taxon>Lactobacillales</taxon>
        <taxon>Enterococcaceae</taxon>
        <taxon>Enterococcus</taxon>
    </lineage>
</organism>
<evidence type="ECO:0000259" key="8">
    <source>
        <dbReference type="Pfam" id="PF00171"/>
    </source>
</evidence>
<dbReference type="InterPro" id="IPR012394">
    <property type="entry name" value="Aldehyde_DH_NAD(P)"/>
</dbReference>
<dbReference type="InterPro" id="IPR016162">
    <property type="entry name" value="Ald_DH_N"/>
</dbReference>
<dbReference type="Proteomes" id="UP000067523">
    <property type="component" value="Chromosome"/>
</dbReference>
<dbReference type="PROSITE" id="PS00687">
    <property type="entry name" value="ALDEHYDE_DEHYDR_GLU"/>
    <property type="match status" value="1"/>
</dbReference>
<dbReference type="GO" id="GO:0006081">
    <property type="term" value="P:aldehyde metabolic process"/>
    <property type="evidence" value="ECO:0007669"/>
    <property type="project" value="InterPro"/>
</dbReference>
<keyword evidence="2 4" id="KW-0560">Oxidoreductase</keyword>
<dbReference type="Pfam" id="PF00171">
    <property type="entry name" value="Aldedh"/>
    <property type="match status" value="1"/>
</dbReference>
<dbReference type="EMBL" id="CP013655">
    <property type="protein sequence ID" value="ALS37477.1"/>
    <property type="molecule type" value="Genomic_DNA"/>
</dbReference>
<dbReference type="InterPro" id="IPR016161">
    <property type="entry name" value="Ald_DH/histidinol_DH"/>
</dbReference>
<dbReference type="InterPro" id="IPR016160">
    <property type="entry name" value="Ald_DH_CS_CYS"/>
</dbReference>
<evidence type="ECO:0000256" key="5">
    <source>
        <dbReference type="PIRSR" id="PIRSR036492-1"/>
    </source>
</evidence>
<dbReference type="FunFam" id="3.40.309.10:FF:000003">
    <property type="entry name" value="Aldehyde dehydrogenase"/>
    <property type="match status" value="1"/>
</dbReference>
<dbReference type="AlphaFoldDB" id="A0A0U2LWP8"/>
<dbReference type="PANTHER" id="PTHR43570:SF16">
    <property type="entry name" value="ALDEHYDE DEHYDROGENASE TYPE III, ISOFORM Q"/>
    <property type="match status" value="1"/>
</dbReference>
<dbReference type="GO" id="GO:0004029">
    <property type="term" value="F:aldehyde dehydrogenase (NAD+) activity"/>
    <property type="evidence" value="ECO:0007669"/>
    <property type="project" value="TreeGrafter"/>
</dbReference>
<proteinExistence type="inferred from homology"/>
<dbReference type="RefSeq" id="WP_208927134.1">
    <property type="nucleotide sequence ID" value="NZ_CP013655.1"/>
</dbReference>
<evidence type="ECO:0000256" key="4">
    <source>
        <dbReference type="PIRNR" id="PIRNR036492"/>
    </source>
</evidence>